<comment type="caution">
    <text evidence="2">The sequence shown here is derived from an EMBL/GenBank/DDBJ whole genome shotgun (WGS) entry which is preliminary data.</text>
</comment>
<feature type="region of interest" description="Disordered" evidence="1">
    <location>
        <begin position="1"/>
        <end position="22"/>
    </location>
</feature>
<evidence type="ECO:0000313" key="3">
    <source>
        <dbReference type="Proteomes" id="UP000663853"/>
    </source>
</evidence>
<name>A0A8H3DMM4_9AGAM</name>
<evidence type="ECO:0000256" key="1">
    <source>
        <dbReference type="SAM" id="MobiDB-lite"/>
    </source>
</evidence>
<dbReference type="InterPro" id="IPR041078">
    <property type="entry name" value="Plavaka"/>
</dbReference>
<accession>A0A8H3DMM4</accession>
<dbReference type="Proteomes" id="UP000663853">
    <property type="component" value="Unassembled WGS sequence"/>
</dbReference>
<protein>
    <submittedName>
        <fullName evidence="2">Uncharacterized protein</fullName>
    </submittedName>
</protein>
<dbReference type="OrthoDB" id="10062876at2759"/>
<dbReference type="EMBL" id="CAJMXA010004232">
    <property type="protein sequence ID" value="CAE6537809.1"/>
    <property type="molecule type" value="Genomic_DNA"/>
</dbReference>
<feature type="compositionally biased region" description="Basic and acidic residues" evidence="1">
    <location>
        <begin position="9"/>
        <end position="19"/>
    </location>
</feature>
<evidence type="ECO:0000313" key="2">
    <source>
        <dbReference type="EMBL" id="CAE6537809.1"/>
    </source>
</evidence>
<sequence>METAPPTDPAKRHVGPEPLRRHKGLYIEDFPDPSAGEPISDERVPPADLSAYMRACGPMADPVHFEVAELLMTSGLTNADKDRHLKSRKYANKTPWPHCDAMLSDIDKLAHGPEFKQHEIDIFDGRRPRPQFMVVRDIIEIIRDFFSNPEFREHVRYKPWRLYTSASKKERVYGDMAASDWWWKEMLKLIAQGKRHVTIAPLIIATDQTTLSIMSGGQKAYPVYVSFGNLDKDWRQKPSKHGTYLLGYLPIDAFEDVADDDERRRLKAELVHRAMEKMFAPLREASEHGVEMWCPDGRLRRIYPRIAAYTADWPEQNLQCGTSEGGCPICKTSYDDRGHLEDEADLREREETLDALRTYVKTKNNAHLDLLGLKPVWPWWGDIPDVNLPSCCTPDLLHQGYQGLFKTHLVRWMKKIVGIDVLDDRFAAMPQAEGLRHFTSGISPISGGRWTGRESKQLLAQFLPAIVGSVTPEMASMVRALVDIMYRGHATSLTEADLKAMDEDLATFHAQKDQLVGKGKPYKSDKRFNKIAKLHMLRHWTHLIRELGTPDGYNTEGPEHLHIEYAKVPWRASNKVEPLPQMVKYIQRQEAIRVHRAYLDRYLAGDQNDEAEDTDEANLKDVVGEYCSAERDGSNDNGRLLENEGNSARDGEDDPSLVPEPVAYPNPIRRMATAPTVNKTPIQEVIERYHASNIISGITDFLARRCGVSRHDILVSPQNRVDIWHKLYLYHPPPFFAPFDPVRRDVVRARAPASRTKLSNKDPGVWDVALYLERPNRLRSTEDQQEKHGIERYRAGRVRAFFTLPTNLQFFYPGQLAYLEAFTPFNASASPFTGLHGTKPDYDSNGLRRTLVVPVSDIVFACHLVPKFQMLDSETELHRYTDLLSIAPSFWLNHYYNYHIFQLIQHWRRRRSQLRERLIRNVRRSQALARPSQ</sequence>
<reference evidence="2" key="1">
    <citation type="submission" date="2021-01" db="EMBL/GenBank/DDBJ databases">
        <authorList>
            <person name="Kaushik A."/>
        </authorList>
    </citation>
    <scope>NUCLEOTIDE SEQUENCE</scope>
    <source>
        <strain evidence="2">AG6-10EEA</strain>
    </source>
</reference>
<organism evidence="2 3">
    <name type="scientific">Rhizoctonia solani</name>
    <dbReference type="NCBI Taxonomy" id="456999"/>
    <lineage>
        <taxon>Eukaryota</taxon>
        <taxon>Fungi</taxon>
        <taxon>Dikarya</taxon>
        <taxon>Basidiomycota</taxon>
        <taxon>Agaricomycotina</taxon>
        <taxon>Agaricomycetes</taxon>
        <taxon>Cantharellales</taxon>
        <taxon>Ceratobasidiaceae</taxon>
        <taxon>Rhizoctonia</taxon>
    </lineage>
</organism>
<dbReference type="AlphaFoldDB" id="A0A8H3DMM4"/>
<feature type="region of interest" description="Disordered" evidence="1">
    <location>
        <begin position="628"/>
        <end position="658"/>
    </location>
</feature>
<proteinExistence type="predicted"/>
<dbReference type="Pfam" id="PF18759">
    <property type="entry name" value="Plavaka"/>
    <property type="match status" value="1"/>
</dbReference>
<gene>
    <name evidence="2" type="ORF">RDB_LOCUS184664</name>
</gene>
<feature type="compositionally biased region" description="Basic and acidic residues" evidence="1">
    <location>
        <begin position="628"/>
        <end position="650"/>
    </location>
</feature>